<evidence type="ECO:0000313" key="3">
    <source>
        <dbReference type="Proteomes" id="UP000076871"/>
    </source>
</evidence>
<evidence type="ECO:0000256" key="1">
    <source>
        <dbReference type="SAM" id="MobiDB-lite"/>
    </source>
</evidence>
<sequence length="126" mass="14749">MAREVASPVSNDSQKENSGVRVRVKAEKMKQKKLSKGKKPMRRRVKIEEQENEKEPEESAFGQKDCFRWNNPSSRHSRIIILPLVLTSVVQRRLLRLGIYRPVEQERMRADFPELHVASYCSPFKL</sequence>
<organism evidence="2 3">
    <name type="scientific">Laetiporus sulphureus 93-53</name>
    <dbReference type="NCBI Taxonomy" id="1314785"/>
    <lineage>
        <taxon>Eukaryota</taxon>
        <taxon>Fungi</taxon>
        <taxon>Dikarya</taxon>
        <taxon>Basidiomycota</taxon>
        <taxon>Agaricomycotina</taxon>
        <taxon>Agaricomycetes</taxon>
        <taxon>Polyporales</taxon>
        <taxon>Laetiporus</taxon>
    </lineage>
</organism>
<name>A0A165C3T5_9APHY</name>
<feature type="compositionally biased region" description="Basic residues" evidence="1">
    <location>
        <begin position="30"/>
        <end position="45"/>
    </location>
</feature>
<proteinExistence type="predicted"/>
<dbReference type="AlphaFoldDB" id="A0A165C3T5"/>
<keyword evidence="3" id="KW-1185">Reference proteome</keyword>
<dbReference type="Proteomes" id="UP000076871">
    <property type="component" value="Unassembled WGS sequence"/>
</dbReference>
<dbReference type="EMBL" id="KV427655">
    <property type="protein sequence ID" value="KZT02157.1"/>
    <property type="molecule type" value="Genomic_DNA"/>
</dbReference>
<feature type="region of interest" description="Disordered" evidence="1">
    <location>
        <begin position="1"/>
        <end position="63"/>
    </location>
</feature>
<dbReference type="InParanoid" id="A0A165C3T5"/>
<dbReference type="RefSeq" id="XP_040759897.1">
    <property type="nucleotide sequence ID" value="XM_040913203.1"/>
</dbReference>
<accession>A0A165C3T5</accession>
<dbReference type="GeneID" id="63830231"/>
<reference evidence="2 3" key="1">
    <citation type="journal article" date="2016" name="Mol. Biol. Evol.">
        <title>Comparative Genomics of Early-Diverging Mushroom-Forming Fungi Provides Insights into the Origins of Lignocellulose Decay Capabilities.</title>
        <authorList>
            <person name="Nagy L.G."/>
            <person name="Riley R."/>
            <person name="Tritt A."/>
            <person name="Adam C."/>
            <person name="Daum C."/>
            <person name="Floudas D."/>
            <person name="Sun H."/>
            <person name="Yadav J.S."/>
            <person name="Pangilinan J."/>
            <person name="Larsson K.H."/>
            <person name="Matsuura K."/>
            <person name="Barry K."/>
            <person name="Labutti K."/>
            <person name="Kuo R."/>
            <person name="Ohm R.A."/>
            <person name="Bhattacharya S.S."/>
            <person name="Shirouzu T."/>
            <person name="Yoshinaga Y."/>
            <person name="Martin F.M."/>
            <person name="Grigoriev I.V."/>
            <person name="Hibbett D.S."/>
        </authorList>
    </citation>
    <scope>NUCLEOTIDE SEQUENCE [LARGE SCALE GENOMIC DNA]</scope>
    <source>
        <strain evidence="2 3">93-53</strain>
    </source>
</reference>
<evidence type="ECO:0000313" key="2">
    <source>
        <dbReference type="EMBL" id="KZT02157.1"/>
    </source>
</evidence>
<protein>
    <submittedName>
        <fullName evidence="2">Uncharacterized protein</fullName>
    </submittedName>
</protein>
<gene>
    <name evidence="2" type="ORF">LAESUDRAFT_763097</name>
</gene>